<evidence type="ECO:0000256" key="3">
    <source>
        <dbReference type="ARBA" id="ARBA00022519"/>
    </source>
</evidence>
<evidence type="ECO:0000256" key="4">
    <source>
        <dbReference type="ARBA" id="ARBA00022679"/>
    </source>
</evidence>
<reference evidence="8 9" key="1">
    <citation type="submission" date="2017-05" db="EMBL/GenBank/DDBJ databases">
        <title>Genomic insights into alkan degradation activity of Oleiphilus messinensis.</title>
        <authorList>
            <person name="Kozyavkin S.A."/>
            <person name="Slesarev A.I."/>
            <person name="Golyshin P.N."/>
            <person name="Korzhenkov A."/>
            <person name="Golyshina O.N."/>
            <person name="Toshchakov S.V."/>
        </authorList>
    </citation>
    <scope>NUCLEOTIDE SEQUENCE [LARGE SCALE GENOMIC DNA]</scope>
    <source>
        <strain evidence="8 9">ME102</strain>
    </source>
</reference>
<dbReference type="InterPro" id="IPR004960">
    <property type="entry name" value="LipA_acyltrans"/>
</dbReference>
<protein>
    <submittedName>
        <fullName evidence="8">Lipid A biosynthesis lauroyl (Or palmitoleoyl) acyltransferase</fullName>
    </submittedName>
</protein>
<dbReference type="GO" id="GO:0009247">
    <property type="term" value="P:glycolipid biosynthetic process"/>
    <property type="evidence" value="ECO:0007669"/>
    <property type="project" value="UniProtKB-ARBA"/>
</dbReference>
<feature type="transmembrane region" description="Helical" evidence="7">
    <location>
        <begin position="14"/>
        <end position="33"/>
    </location>
</feature>
<dbReference type="KEGG" id="ome:OLMES_1118"/>
<evidence type="ECO:0000313" key="9">
    <source>
        <dbReference type="Proteomes" id="UP000196027"/>
    </source>
</evidence>
<dbReference type="PIRSF" id="PIRSF026649">
    <property type="entry name" value="MsbB"/>
    <property type="match status" value="1"/>
</dbReference>
<sequence length="304" mass="35031">MASKLKDKPLWHPFLWPTWIVVFILFCLSLLPMTTKQKLGAKIGRLAYRKMRSRRRVTEKNIAACFPDLSLAERDELVEAAFIATGRGFLESIHAWWRDLDPYIRNLKITGIENLEEAKRRGKGVLLIGGHYSIFDFALPLIASLLDKPGYVYRPNDNPVIEYMIERGRRRHFGISPFTKYQLKQMAEHIEKGGAVWYACDQDFGRKSTLFVPFFGVDAGCITMPSHIARTTGATVMCVSHIRHPDGQYEIGFSPVLDSFGEDEAADAKAWNDYLETWVRKYPDQYLWMHKRFKTRPEGASSIY</sequence>
<evidence type="ECO:0000256" key="7">
    <source>
        <dbReference type="SAM" id="Phobius"/>
    </source>
</evidence>
<evidence type="ECO:0000256" key="5">
    <source>
        <dbReference type="ARBA" id="ARBA00023136"/>
    </source>
</evidence>
<dbReference type="PANTHER" id="PTHR30606">
    <property type="entry name" value="LIPID A BIOSYNTHESIS LAUROYL ACYLTRANSFERASE"/>
    <property type="match status" value="1"/>
</dbReference>
<keyword evidence="6 8" id="KW-0012">Acyltransferase</keyword>
<organism evidence="8 9">
    <name type="scientific">Oleiphilus messinensis</name>
    <dbReference type="NCBI Taxonomy" id="141451"/>
    <lineage>
        <taxon>Bacteria</taxon>
        <taxon>Pseudomonadati</taxon>
        <taxon>Pseudomonadota</taxon>
        <taxon>Gammaproteobacteria</taxon>
        <taxon>Oceanospirillales</taxon>
        <taxon>Oleiphilaceae</taxon>
        <taxon>Oleiphilus</taxon>
    </lineage>
</organism>
<name>A0A1Y0I732_9GAMM</name>
<keyword evidence="3" id="KW-0997">Cell inner membrane</keyword>
<keyword evidence="4 8" id="KW-0808">Transferase</keyword>
<keyword evidence="5 7" id="KW-0472">Membrane</keyword>
<dbReference type="GO" id="GO:0005886">
    <property type="term" value="C:plasma membrane"/>
    <property type="evidence" value="ECO:0007669"/>
    <property type="project" value="UniProtKB-SubCell"/>
</dbReference>
<accession>A0A1Y0I732</accession>
<evidence type="ECO:0000313" key="8">
    <source>
        <dbReference type="EMBL" id="ARU55203.1"/>
    </source>
</evidence>
<keyword evidence="2" id="KW-1003">Cell membrane</keyword>
<dbReference type="Proteomes" id="UP000196027">
    <property type="component" value="Chromosome"/>
</dbReference>
<feature type="transmembrane region" description="Helical" evidence="7">
    <location>
        <begin position="125"/>
        <end position="146"/>
    </location>
</feature>
<evidence type="ECO:0000256" key="6">
    <source>
        <dbReference type="ARBA" id="ARBA00023315"/>
    </source>
</evidence>
<dbReference type="AlphaFoldDB" id="A0A1Y0I732"/>
<keyword evidence="7" id="KW-1133">Transmembrane helix</keyword>
<evidence type="ECO:0000256" key="2">
    <source>
        <dbReference type="ARBA" id="ARBA00022475"/>
    </source>
</evidence>
<dbReference type="OrthoDB" id="9803456at2"/>
<dbReference type="RefSeq" id="WP_087460332.1">
    <property type="nucleotide sequence ID" value="NZ_CP021425.1"/>
</dbReference>
<gene>
    <name evidence="8" type="ORF">OLMES_1118</name>
</gene>
<evidence type="ECO:0000256" key="1">
    <source>
        <dbReference type="ARBA" id="ARBA00004533"/>
    </source>
</evidence>
<keyword evidence="9" id="KW-1185">Reference proteome</keyword>
<dbReference type="CDD" id="cd07984">
    <property type="entry name" value="LPLAT_LABLAT-like"/>
    <property type="match status" value="1"/>
</dbReference>
<comment type="subcellular location">
    <subcellularLocation>
        <location evidence="1">Cell inner membrane</location>
    </subcellularLocation>
</comment>
<keyword evidence="7" id="KW-0812">Transmembrane</keyword>
<dbReference type="GO" id="GO:0016746">
    <property type="term" value="F:acyltransferase activity"/>
    <property type="evidence" value="ECO:0007669"/>
    <property type="project" value="UniProtKB-KW"/>
</dbReference>
<dbReference type="PANTHER" id="PTHR30606:SF9">
    <property type="entry name" value="LIPID A BIOSYNTHESIS LAUROYLTRANSFERASE"/>
    <property type="match status" value="1"/>
</dbReference>
<dbReference type="EMBL" id="CP021425">
    <property type="protein sequence ID" value="ARU55203.1"/>
    <property type="molecule type" value="Genomic_DNA"/>
</dbReference>
<dbReference type="Pfam" id="PF03279">
    <property type="entry name" value="Lip_A_acyltrans"/>
    <property type="match status" value="1"/>
</dbReference>
<proteinExistence type="predicted"/>